<dbReference type="InterPro" id="IPR050535">
    <property type="entry name" value="DNA_Repair-Maintenance_Comp"/>
</dbReference>
<reference evidence="3" key="1">
    <citation type="submission" date="2022-04" db="EMBL/GenBank/DDBJ databases">
        <title>Complete genome of Methanoplanus endosymbiosus DSM 3599.</title>
        <authorList>
            <person name="Chen S.-C."/>
            <person name="You Y.-T."/>
            <person name="Zhou Y.-Z."/>
            <person name="Lai M.-C."/>
        </authorList>
    </citation>
    <scope>NUCLEOTIDE SEQUENCE</scope>
    <source>
        <strain evidence="3">DSM 3599</strain>
    </source>
</reference>
<accession>A0A9E7PML3</accession>
<dbReference type="InterPro" id="IPR041796">
    <property type="entry name" value="Mre11_N"/>
</dbReference>
<evidence type="ECO:0000313" key="3">
    <source>
        <dbReference type="EMBL" id="UUX93004.1"/>
    </source>
</evidence>
<dbReference type="SUPFAM" id="SSF56300">
    <property type="entry name" value="Metallo-dependent phosphatases"/>
    <property type="match status" value="1"/>
</dbReference>
<dbReference type="InterPro" id="IPR029052">
    <property type="entry name" value="Metallo-depent_PP-like"/>
</dbReference>
<dbReference type="KEGG" id="mend:L6E24_02435"/>
<dbReference type="InterPro" id="IPR014576">
    <property type="entry name" value="Pesterase_YhaO"/>
</dbReference>
<gene>
    <name evidence="3" type="ORF">L6E24_02435</name>
</gene>
<dbReference type="PIRSF" id="PIRSF033091">
    <property type="entry name" value="Pesterase_YhaO"/>
    <property type="match status" value="1"/>
</dbReference>
<dbReference type="CDD" id="cd00840">
    <property type="entry name" value="MPP_Mre11_N"/>
    <property type="match status" value="1"/>
</dbReference>
<name>A0A9E7PML3_9EURY</name>
<dbReference type="GO" id="GO:0016787">
    <property type="term" value="F:hydrolase activity"/>
    <property type="evidence" value="ECO:0007669"/>
    <property type="project" value="UniProtKB-KW"/>
</dbReference>
<dbReference type="InterPro" id="IPR004843">
    <property type="entry name" value="Calcineurin-like_PHP"/>
</dbReference>
<dbReference type="RefSeq" id="WP_257743145.1">
    <property type="nucleotide sequence ID" value="NZ_CP096115.1"/>
</dbReference>
<evidence type="ECO:0000256" key="1">
    <source>
        <dbReference type="ARBA" id="ARBA00022801"/>
    </source>
</evidence>
<feature type="domain" description="Calcineurin-like phosphoesterase" evidence="2">
    <location>
        <begin position="16"/>
        <end position="216"/>
    </location>
</feature>
<dbReference type="AlphaFoldDB" id="A0A9E7PML3"/>
<keyword evidence="4" id="KW-1185">Reference proteome</keyword>
<dbReference type="EMBL" id="CP096115">
    <property type="protein sequence ID" value="UUX93004.1"/>
    <property type="molecule type" value="Genomic_DNA"/>
</dbReference>
<protein>
    <submittedName>
        <fullName evidence="3">Metallophosphoesterase</fullName>
    </submittedName>
</protein>
<keyword evidence="1" id="KW-0378">Hydrolase</keyword>
<evidence type="ECO:0000259" key="2">
    <source>
        <dbReference type="Pfam" id="PF00149"/>
    </source>
</evidence>
<dbReference type="PANTHER" id="PTHR30337">
    <property type="entry name" value="COMPONENT OF ATP-DEPENDENT DSDNA EXONUCLEASE"/>
    <property type="match status" value="1"/>
</dbReference>
<organism evidence="3 4">
    <name type="scientific">Methanoplanus endosymbiosus</name>
    <dbReference type="NCBI Taxonomy" id="33865"/>
    <lineage>
        <taxon>Archaea</taxon>
        <taxon>Methanobacteriati</taxon>
        <taxon>Methanobacteriota</taxon>
        <taxon>Stenosarchaea group</taxon>
        <taxon>Methanomicrobia</taxon>
        <taxon>Methanomicrobiales</taxon>
        <taxon>Methanomicrobiaceae</taxon>
        <taxon>Methanoplanus</taxon>
    </lineage>
</organism>
<dbReference type="Pfam" id="PF00149">
    <property type="entry name" value="Metallophos"/>
    <property type="match status" value="1"/>
</dbReference>
<dbReference type="Proteomes" id="UP001060368">
    <property type="component" value="Chromosome"/>
</dbReference>
<proteinExistence type="predicted"/>
<evidence type="ECO:0000313" key="4">
    <source>
        <dbReference type="Proteomes" id="UP001060368"/>
    </source>
</evidence>
<sequence>MTSKTNTSVSNSPDVLKFIHTADLHLGSKFCGISGMNQDLAKKLSKATFTAFDNIVSHCIDNKVDFLLISGDIYDSADRRIYEQLEFRRRLAKLSEHDISVYLAFGNHDPLSGWSAKIDWPSNVNIMSGNNPECHFYESGGKKKAAIVGISYKQSKTIVNLTKYYPEKDNSWPFTIGMLHCNLGTDTGHEPYSPCSVKDLTDKNYDYWALGHIHKPQIIQKSGPAIVYPGNPQGRDMGESGARGCYIVTVSNGGITQTEFIETAEIKWEKISVNVSRIPDENDLIKEIENVIQKIRRNSGDKPTFLRLTLTGRSPVHSLLSGDGVTDDIIRHFRDEEEENSNFVYLEKIIDNTEPEIDLGKVAEREDIVGDIVQISDSLLKDEDKLQSVRLKLDDLFKSNKGKKFIENLSDDEMEALVKEARTYLLDRFVGGDSK</sequence>
<dbReference type="PANTHER" id="PTHR30337:SF7">
    <property type="entry name" value="PHOSPHOESTERASE"/>
    <property type="match status" value="1"/>
</dbReference>
<dbReference type="GeneID" id="74306516"/>
<dbReference type="Gene3D" id="3.60.21.10">
    <property type="match status" value="1"/>
</dbReference>